<gene>
    <name evidence="1" type="ORF">LRHMDP3_683</name>
</gene>
<protein>
    <submittedName>
        <fullName evidence="1">Uncharacterized protein</fullName>
    </submittedName>
</protein>
<evidence type="ECO:0000313" key="2">
    <source>
        <dbReference type="Proteomes" id="UP000009352"/>
    </source>
</evidence>
<organism evidence="1 2">
    <name type="scientific">Lacticaseibacillus rhamnosus LRHMDP3</name>
    <dbReference type="NCBI Taxonomy" id="1203259"/>
    <lineage>
        <taxon>Bacteria</taxon>
        <taxon>Bacillati</taxon>
        <taxon>Bacillota</taxon>
        <taxon>Bacilli</taxon>
        <taxon>Lactobacillales</taxon>
        <taxon>Lactobacillaceae</taxon>
        <taxon>Lacticaseibacillus</taxon>
    </lineage>
</organism>
<name>A0AB33XX68_LACRH</name>
<comment type="caution">
    <text evidence="1">The sequence shown here is derived from an EMBL/GenBank/DDBJ whole genome shotgun (WGS) entry which is preliminary data.</text>
</comment>
<dbReference type="AlphaFoldDB" id="A0AB33XX68"/>
<proteinExistence type="predicted"/>
<evidence type="ECO:0000313" key="1">
    <source>
        <dbReference type="EMBL" id="EKS52312.1"/>
    </source>
</evidence>
<reference evidence="1 2" key="1">
    <citation type="journal article" date="2013" name="Genome Announc.">
        <title>Draft Genome Sequence of Staphylococcus simulans UMC-CNS-990, Isolated from a Case of Chronic Bovine Mastitis.</title>
        <authorList>
            <person name="Calcutt M.J."/>
            <person name="Foecking M.F."/>
            <person name="Hsieh H.Y."/>
            <person name="Perry J."/>
            <person name="Stewart G.C."/>
            <person name="Middleton J.R."/>
        </authorList>
    </citation>
    <scope>NUCLEOTIDE SEQUENCE [LARGE SCALE GENOMIC DNA]</scope>
    <source>
        <strain evidence="1 2">LRHMDP3</strain>
    </source>
</reference>
<sequence>MLLKTNDLIDGSLSKAMSKEVLLFKDYLLVMQISTVLKSWIMSAPHWQKNPSKRPLQTC</sequence>
<dbReference type="Proteomes" id="UP000009352">
    <property type="component" value="Unassembled WGS sequence"/>
</dbReference>
<accession>A0AB33XX68</accession>
<dbReference type="EMBL" id="AMQX01000003">
    <property type="protein sequence ID" value="EKS52312.1"/>
    <property type="molecule type" value="Genomic_DNA"/>
</dbReference>